<gene>
    <name evidence="2" type="primary">rsfS</name>
    <name evidence="3" type="ordered locus">Tgr7_2274</name>
</gene>
<dbReference type="GO" id="GO:0042256">
    <property type="term" value="P:cytosolic ribosome assembly"/>
    <property type="evidence" value="ECO:0007669"/>
    <property type="project" value="UniProtKB-UniRule"/>
</dbReference>
<keyword evidence="2" id="KW-0963">Cytoplasm</keyword>
<reference evidence="3 4" key="1">
    <citation type="journal article" date="2011" name="Stand. Genomic Sci.">
        <title>Complete genome sequence of 'Thioalkalivibrio sulfidophilus' HL-EbGr7.</title>
        <authorList>
            <person name="Muyzer G."/>
            <person name="Sorokin D.Y."/>
            <person name="Mavromatis K."/>
            <person name="Lapidus A."/>
            <person name="Clum A."/>
            <person name="Ivanova N."/>
            <person name="Pati A."/>
            <person name="d'Haeseleer P."/>
            <person name="Woyke T."/>
            <person name="Kyrpides N.C."/>
        </authorList>
    </citation>
    <scope>NUCLEOTIDE SEQUENCE [LARGE SCALE GENOMIC DNA]</scope>
    <source>
        <strain evidence="3 4">HL-EbGR7</strain>
    </source>
</reference>
<dbReference type="STRING" id="396588.Tgr7_2274"/>
<evidence type="ECO:0000256" key="2">
    <source>
        <dbReference type="HAMAP-Rule" id="MF_01477"/>
    </source>
</evidence>
<dbReference type="PANTHER" id="PTHR21043:SF0">
    <property type="entry name" value="MITOCHONDRIAL ASSEMBLY OF RIBOSOMAL LARGE SUBUNIT PROTEIN 1"/>
    <property type="match status" value="1"/>
</dbReference>
<dbReference type="SUPFAM" id="SSF81301">
    <property type="entry name" value="Nucleotidyltransferase"/>
    <property type="match status" value="1"/>
</dbReference>
<comment type="function">
    <text evidence="2">Functions as a ribosomal silencing factor. Interacts with ribosomal protein uL14 (rplN), blocking formation of intersubunit bridge B8. Prevents association of the 30S and 50S ribosomal subunits and the formation of functional ribosomes, thus repressing translation.</text>
</comment>
<dbReference type="OrthoDB" id="9793681at2"/>
<keyword evidence="4" id="KW-1185">Reference proteome</keyword>
<evidence type="ECO:0000256" key="1">
    <source>
        <dbReference type="ARBA" id="ARBA00010574"/>
    </source>
</evidence>
<dbReference type="RefSeq" id="WP_012638830.1">
    <property type="nucleotide sequence ID" value="NC_011901.1"/>
</dbReference>
<protein>
    <recommendedName>
        <fullName evidence="2">Ribosomal silencing factor RsfS</fullName>
    </recommendedName>
</protein>
<proteinExistence type="inferred from homology"/>
<comment type="similarity">
    <text evidence="1 2">Belongs to the Iojap/RsfS family.</text>
</comment>
<keyword evidence="2" id="KW-0810">Translation regulation</keyword>
<keyword evidence="2" id="KW-0678">Repressor</keyword>
<dbReference type="GO" id="GO:0017148">
    <property type="term" value="P:negative regulation of translation"/>
    <property type="evidence" value="ECO:0007669"/>
    <property type="project" value="UniProtKB-UniRule"/>
</dbReference>
<dbReference type="NCBIfam" id="TIGR00090">
    <property type="entry name" value="rsfS_iojap_ybeB"/>
    <property type="match status" value="1"/>
</dbReference>
<dbReference type="GO" id="GO:0090071">
    <property type="term" value="P:negative regulation of ribosome biogenesis"/>
    <property type="evidence" value="ECO:0007669"/>
    <property type="project" value="UniProtKB-UniRule"/>
</dbReference>
<dbReference type="Pfam" id="PF02410">
    <property type="entry name" value="RsfS"/>
    <property type="match status" value="1"/>
</dbReference>
<dbReference type="Proteomes" id="UP000002383">
    <property type="component" value="Chromosome"/>
</dbReference>
<name>B8GV08_THISH</name>
<dbReference type="KEGG" id="tgr:Tgr7_2274"/>
<comment type="subunit">
    <text evidence="2">Interacts with ribosomal protein uL14 (rplN).</text>
</comment>
<accession>B8GV08</accession>
<evidence type="ECO:0000313" key="3">
    <source>
        <dbReference type="EMBL" id="ACL73354.1"/>
    </source>
</evidence>
<comment type="subcellular location">
    <subcellularLocation>
        <location evidence="2">Cytoplasm</location>
    </subcellularLocation>
</comment>
<dbReference type="eggNOG" id="COG0799">
    <property type="taxonomic scope" value="Bacteria"/>
</dbReference>
<dbReference type="EMBL" id="CP001339">
    <property type="protein sequence ID" value="ACL73354.1"/>
    <property type="molecule type" value="Genomic_DNA"/>
</dbReference>
<dbReference type="Gene3D" id="3.30.460.10">
    <property type="entry name" value="Beta Polymerase, domain 2"/>
    <property type="match status" value="1"/>
</dbReference>
<dbReference type="GO" id="GO:0005737">
    <property type="term" value="C:cytoplasm"/>
    <property type="evidence" value="ECO:0007669"/>
    <property type="project" value="UniProtKB-SubCell"/>
</dbReference>
<dbReference type="PANTHER" id="PTHR21043">
    <property type="entry name" value="IOJAP SUPERFAMILY ORTHOLOG"/>
    <property type="match status" value="1"/>
</dbReference>
<evidence type="ECO:0000313" key="4">
    <source>
        <dbReference type="Proteomes" id="UP000002383"/>
    </source>
</evidence>
<dbReference type="InterPro" id="IPR004394">
    <property type="entry name" value="Iojap/RsfS/C7orf30"/>
</dbReference>
<organism evidence="3 4">
    <name type="scientific">Thioalkalivibrio sulfidiphilus (strain HL-EbGR7)</name>
    <dbReference type="NCBI Taxonomy" id="396588"/>
    <lineage>
        <taxon>Bacteria</taxon>
        <taxon>Pseudomonadati</taxon>
        <taxon>Pseudomonadota</taxon>
        <taxon>Gammaproteobacteria</taxon>
        <taxon>Chromatiales</taxon>
        <taxon>Ectothiorhodospiraceae</taxon>
        <taxon>Thioalkalivibrio</taxon>
    </lineage>
</organism>
<dbReference type="InterPro" id="IPR043519">
    <property type="entry name" value="NT_sf"/>
</dbReference>
<dbReference type="HOGENOM" id="CLU_092688_6_1_6"/>
<dbReference type="GO" id="GO:0043023">
    <property type="term" value="F:ribosomal large subunit binding"/>
    <property type="evidence" value="ECO:0007669"/>
    <property type="project" value="TreeGrafter"/>
</dbReference>
<dbReference type="AlphaFoldDB" id="B8GV08"/>
<dbReference type="HAMAP" id="MF_01477">
    <property type="entry name" value="Iojap_RsfS"/>
    <property type="match status" value="1"/>
</dbReference>
<sequence length="125" mass="13858">MQTEELTELVIKALEDLKGQDIKAIDVRGKTAITDMMVIASGTSDRHVKALADSVVVKAKEAGVMPLGTEGQGDNEWVLVDLNDVVVHVMLPRVRDFYNLEKLWLTDASAAEESEPVTKVKRLRR</sequence>